<accession>A0A5M9K8J4</accession>
<keyword evidence="2" id="KW-1185">Reference proteome</keyword>
<sequence>MLKKRPAVCVPTQPSFSDQNTVILALYKRDCRAQLLAMAIGVLRVKLTGEPDKVTHKVVGSLPIFSVVAPWVSVTGPGSVTGIGVEQVLPFAESVKPVIVEVVVSSLYDKLAPQPSRVTRFVNMAES</sequence>
<comment type="caution">
    <text evidence="1">The sequence shown here is derived from an EMBL/GenBank/DDBJ whole genome shotgun (WGS) entry which is preliminary data.</text>
</comment>
<name>A0A5M9K8J4_MONFR</name>
<proteinExistence type="predicted"/>
<organism evidence="1 2">
    <name type="scientific">Monilinia fructicola</name>
    <name type="common">Brown rot fungus</name>
    <name type="synonym">Ciboria fructicola</name>
    <dbReference type="NCBI Taxonomy" id="38448"/>
    <lineage>
        <taxon>Eukaryota</taxon>
        <taxon>Fungi</taxon>
        <taxon>Dikarya</taxon>
        <taxon>Ascomycota</taxon>
        <taxon>Pezizomycotina</taxon>
        <taxon>Leotiomycetes</taxon>
        <taxon>Helotiales</taxon>
        <taxon>Sclerotiniaceae</taxon>
        <taxon>Monilinia</taxon>
    </lineage>
</organism>
<reference evidence="1 2" key="1">
    <citation type="submission" date="2019-06" db="EMBL/GenBank/DDBJ databases">
        <title>Genome Sequence of the Brown Rot Fungal Pathogen Monilinia fructicola.</title>
        <authorList>
            <person name="De Miccolis Angelini R.M."/>
            <person name="Landi L."/>
            <person name="Abate D."/>
            <person name="Pollastro S."/>
            <person name="Romanazzi G."/>
            <person name="Faretra F."/>
        </authorList>
    </citation>
    <scope>NUCLEOTIDE SEQUENCE [LARGE SCALE GENOMIC DNA]</scope>
    <source>
        <strain evidence="1 2">Mfrc123</strain>
    </source>
</reference>
<gene>
    <name evidence="1" type="ORF">EYC84_006856</name>
</gene>
<dbReference type="EMBL" id="VICG01000001">
    <property type="protein sequence ID" value="KAA8576803.1"/>
    <property type="molecule type" value="Genomic_DNA"/>
</dbReference>
<protein>
    <submittedName>
        <fullName evidence="1">Uncharacterized protein</fullName>
    </submittedName>
</protein>
<dbReference type="Proteomes" id="UP000322873">
    <property type="component" value="Unassembled WGS sequence"/>
</dbReference>
<evidence type="ECO:0000313" key="1">
    <source>
        <dbReference type="EMBL" id="KAA8576803.1"/>
    </source>
</evidence>
<evidence type="ECO:0000313" key="2">
    <source>
        <dbReference type="Proteomes" id="UP000322873"/>
    </source>
</evidence>
<dbReference type="AlphaFoldDB" id="A0A5M9K8J4"/>